<dbReference type="SUPFAM" id="SSF58104">
    <property type="entry name" value="Methyl-accepting chemotaxis protein (MCP) signaling domain"/>
    <property type="match status" value="1"/>
</dbReference>
<organism evidence="1 2">
    <name type="scientific">Allorhizobium borbori</name>
    <dbReference type="NCBI Taxonomy" id="485907"/>
    <lineage>
        <taxon>Bacteria</taxon>
        <taxon>Pseudomonadati</taxon>
        <taxon>Pseudomonadota</taxon>
        <taxon>Alphaproteobacteria</taxon>
        <taxon>Hyphomicrobiales</taxon>
        <taxon>Rhizobiaceae</taxon>
        <taxon>Rhizobium/Agrobacterium group</taxon>
        <taxon>Allorhizobium</taxon>
    </lineage>
</organism>
<dbReference type="EMBL" id="JACIDU010000001">
    <property type="protein sequence ID" value="MBB4101687.1"/>
    <property type="molecule type" value="Genomic_DNA"/>
</dbReference>
<dbReference type="AlphaFoldDB" id="A0A7W6K077"/>
<comment type="caution">
    <text evidence="1">The sequence shown here is derived from an EMBL/GenBank/DDBJ whole genome shotgun (WGS) entry which is preliminary data.</text>
</comment>
<evidence type="ECO:0000313" key="2">
    <source>
        <dbReference type="Proteomes" id="UP000584824"/>
    </source>
</evidence>
<protein>
    <submittedName>
        <fullName evidence="1">Methyl-accepting chemotaxis protein</fullName>
    </submittedName>
</protein>
<keyword evidence="2" id="KW-1185">Reference proteome</keyword>
<proteinExistence type="predicted"/>
<gene>
    <name evidence="1" type="ORF">GGQ66_000203</name>
</gene>
<accession>A0A7W6K077</accession>
<reference evidence="1 2" key="1">
    <citation type="submission" date="2020-08" db="EMBL/GenBank/DDBJ databases">
        <title>Genomic Encyclopedia of Type Strains, Phase IV (KMG-IV): sequencing the most valuable type-strain genomes for metagenomic binning, comparative biology and taxonomic classification.</title>
        <authorList>
            <person name="Goeker M."/>
        </authorList>
    </citation>
    <scope>NUCLEOTIDE SEQUENCE [LARGE SCALE GENOMIC DNA]</scope>
    <source>
        <strain evidence="1 2">DSM 26385</strain>
    </source>
</reference>
<evidence type="ECO:0000313" key="1">
    <source>
        <dbReference type="EMBL" id="MBB4101687.1"/>
    </source>
</evidence>
<name>A0A7W6K077_9HYPH</name>
<dbReference type="Gene3D" id="1.10.287.950">
    <property type="entry name" value="Methyl-accepting chemotaxis protein"/>
    <property type="match status" value="1"/>
</dbReference>
<dbReference type="RefSeq" id="WP_183788515.1">
    <property type="nucleotide sequence ID" value="NZ_JACIDU010000001.1"/>
</dbReference>
<dbReference type="SUPFAM" id="SSF75708">
    <property type="entry name" value="Chemotaxis phosphatase CheZ"/>
    <property type="match status" value="1"/>
</dbReference>
<dbReference type="Proteomes" id="UP000584824">
    <property type="component" value="Unassembled WGS sequence"/>
</dbReference>
<sequence>MKTSIKQDNGLVNPSRRNPELLSALDQAHSQLETRFLNGGAVLMSVMEVLKRLIGSLDLLSSALDEKTTEGTTASILETVGHLSHLPVKEEARRLSLDRLAEVCFSMREHVCDMQETMRYLRTFAVTVKITGAGLPGFSAFAEEILERIQSGTQEVSRFATQLEAMYAKLTEAKDFSAETALEYAQTVPAIVEDLSRNAANVGDHQKSMASMAKQVGNLARGVQMKIAAVLSALQIGDITRQRIEHVRTSLEILDAYLLERDADIRKDEWALRLETAVLHLAAAQMTETASDFRHQCREIVTKITSFVDDTREILTMRDAMATENTGGGHTFLHTLEESVSSAGEVVARVREVSSRANAVAQTTSGTVQDLMQGIEVVRAIKTDIHYMALNSNLRCSKLGEAGRSINVVTSELRIFAGKLEVAAESIVGQLHDLTSAAGELHGENSGDEDVGEPLARALVTIRGVCANTEGAIGELANEGQAVFSQVSAAIAKLDFESELGEIIENVSAGFAEITDTPLDLSGLDQEAEDLGARIFRIYTMMQERAVHETILPGNLSAAAPAPAAPASDDDLFEDALF</sequence>